<dbReference type="GO" id="GO:0003677">
    <property type="term" value="F:DNA binding"/>
    <property type="evidence" value="ECO:0007669"/>
    <property type="project" value="UniProtKB-KW"/>
</dbReference>
<dbReference type="InterPro" id="IPR036390">
    <property type="entry name" value="WH_DNA-bd_sf"/>
</dbReference>
<dbReference type="InterPro" id="IPR018490">
    <property type="entry name" value="cNMP-bd_dom_sf"/>
</dbReference>
<evidence type="ECO:0000256" key="3">
    <source>
        <dbReference type="ARBA" id="ARBA00023163"/>
    </source>
</evidence>
<protein>
    <submittedName>
        <fullName evidence="6">Transcriptional regulator, Crp/Fnr family</fullName>
    </submittedName>
</protein>
<dbReference type="OrthoDB" id="7506088at2"/>
<dbReference type="AlphaFoldDB" id="G8NQJ7"/>
<dbReference type="PROSITE" id="PS50042">
    <property type="entry name" value="CNMP_BINDING_3"/>
    <property type="match status" value="1"/>
</dbReference>
<dbReference type="PANTHER" id="PTHR24567">
    <property type="entry name" value="CRP FAMILY TRANSCRIPTIONAL REGULATORY PROTEIN"/>
    <property type="match status" value="1"/>
</dbReference>
<keyword evidence="3" id="KW-0804">Transcription</keyword>
<dbReference type="InterPro" id="IPR014710">
    <property type="entry name" value="RmlC-like_jellyroll"/>
</dbReference>
<feature type="domain" description="Cyclic nucleotide-binding" evidence="4">
    <location>
        <begin position="9"/>
        <end position="83"/>
    </location>
</feature>
<dbReference type="InterPro" id="IPR012318">
    <property type="entry name" value="HTH_CRP"/>
</dbReference>
<dbReference type="EMBL" id="CP003130">
    <property type="protein sequence ID" value="AEU37223.1"/>
    <property type="molecule type" value="Genomic_DNA"/>
</dbReference>
<proteinExistence type="predicted"/>
<dbReference type="SUPFAM" id="SSF46785">
    <property type="entry name" value="Winged helix' DNA-binding domain"/>
    <property type="match status" value="1"/>
</dbReference>
<keyword evidence="7" id="KW-1185">Reference proteome</keyword>
<dbReference type="HOGENOM" id="CLU_077340_0_0_0"/>
<dbReference type="eggNOG" id="COG0664">
    <property type="taxonomic scope" value="Bacteria"/>
</dbReference>
<accession>G8NQJ7</accession>
<dbReference type="SMART" id="SM00419">
    <property type="entry name" value="HTH_CRP"/>
    <property type="match status" value="1"/>
</dbReference>
<dbReference type="Pfam" id="PF13545">
    <property type="entry name" value="HTH_Crp_2"/>
    <property type="match status" value="1"/>
</dbReference>
<dbReference type="SMART" id="SM00100">
    <property type="entry name" value="cNMP"/>
    <property type="match status" value="1"/>
</dbReference>
<sequence length="239" mass="26407">MIASHANLFLASLSPKNREFLLERSTPVTLPLKTVLYNAEEVPSHAYFMTSGIASVVSTMSSGATAEVGIIGREGIVGSLQLLGPGLVPTHCFMQLDGTGLKIPFSELKKAFRSSEDVRDRANEFIQEQVLSLSQLAGCNRFHEAEERLARWLLMVQDRTQSDVLNLTQEFLAMMLGAQRSTVTLVAGSLQRSGLIEYQRGRVKILNRENLEAAACDCYQVTKHLYAKLYKQSTPGGRK</sequence>
<dbReference type="RefSeq" id="WP_014266100.1">
    <property type="nucleotide sequence ID" value="NC_016631.1"/>
</dbReference>
<evidence type="ECO:0000259" key="4">
    <source>
        <dbReference type="PROSITE" id="PS50042"/>
    </source>
</evidence>
<evidence type="ECO:0000259" key="5">
    <source>
        <dbReference type="PROSITE" id="PS51063"/>
    </source>
</evidence>
<dbReference type="Gene3D" id="1.10.10.10">
    <property type="entry name" value="Winged helix-like DNA-binding domain superfamily/Winged helix DNA-binding domain"/>
    <property type="match status" value="1"/>
</dbReference>
<keyword evidence="1" id="KW-0805">Transcription regulation</keyword>
<keyword evidence="2" id="KW-0238">DNA-binding</keyword>
<feature type="domain" description="HTH crp-type" evidence="5">
    <location>
        <begin position="143"/>
        <end position="209"/>
    </location>
</feature>
<dbReference type="InterPro" id="IPR050397">
    <property type="entry name" value="Env_Response_Regulators"/>
</dbReference>
<dbReference type="GO" id="GO:0005829">
    <property type="term" value="C:cytosol"/>
    <property type="evidence" value="ECO:0007669"/>
    <property type="project" value="TreeGrafter"/>
</dbReference>
<dbReference type="GO" id="GO:0003700">
    <property type="term" value="F:DNA-binding transcription factor activity"/>
    <property type="evidence" value="ECO:0007669"/>
    <property type="project" value="TreeGrafter"/>
</dbReference>
<name>G8NQJ7_GRAMM</name>
<dbReference type="Proteomes" id="UP000007113">
    <property type="component" value="Chromosome"/>
</dbReference>
<reference evidence="6 7" key="1">
    <citation type="submission" date="2011-11" db="EMBL/GenBank/DDBJ databases">
        <title>Complete sequence of Granulicella mallensis MP5ACTX8.</title>
        <authorList>
            <consortium name="US DOE Joint Genome Institute"/>
            <person name="Lucas S."/>
            <person name="Copeland A."/>
            <person name="Lapidus A."/>
            <person name="Cheng J.-F."/>
            <person name="Goodwin L."/>
            <person name="Pitluck S."/>
            <person name="Peters L."/>
            <person name="Lu M."/>
            <person name="Detter J.C."/>
            <person name="Han C."/>
            <person name="Tapia R."/>
            <person name="Land M."/>
            <person name="Hauser L."/>
            <person name="Kyrpides N."/>
            <person name="Ivanova N."/>
            <person name="Mikhailova N."/>
            <person name="Pagani I."/>
            <person name="Rawat S."/>
            <person name="Mannisto M."/>
            <person name="Haggblom M."/>
            <person name="Woyke T."/>
        </authorList>
    </citation>
    <scope>NUCLEOTIDE SEQUENCE [LARGE SCALE GENOMIC DNA]</scope>
    <source>
        <strain evidence="7">ATCC BAA-1857 / DSM 23137 / MP5ACTX8</strain>
    </source>
</reference>
<dbReference type="Gene3D" id="2.60.120.10">
    <property type="entry name" value="Jelly Rolls"/>
    <property type="match status" value="1"/>
</dbReference>
<dbReference type="SUPFAM" id="SSF51206">
    <property type="entry name" value="cAMP-binding domain-like"/>
    <property type="match status" value="1"/>
</dbReference>
<evidence type="ECO:0000256" key="2">
    <source>
        <dbReference type="ARBA" id="ARBA00023125"/>
    </source>
</evidence>
<evidence type="ECO:0000256" key="1">
    <source>
        <dbReference type="ARBA" id="ARBA00023015"/>
    </source>
</evidence>
<organism evidence="6 7">
    <name type="scientific">Granulicella mallensis (strain ATCC BAA-1857 / DSM 23137 / MP5ACTX8)</name>
    <dbReference type="NCBI Taxonomy" id="682795"/>
    <lineage>
        <taxon>Bacteria</taxon>
        <taxon>Pseudomonadati</taxon>
        <taxon>Acidobacteriota</taxon>
        <taxon>Terriglobia</taxon>
        <taxon>Terriglobales</taxon>
        <taxon>Acidobacteriaceae</taxon>
        <taxon>Granulicella</taxon>
    </lineage>
</organism>
<dbReference type="KEGG" id="gma:AciX8_2920"/>
<dbReference type="InterPro" id="IPR000595">
    <property type="entry name" value="cNMP-bd_dom"/>
</dbReference>
<gene>
    <name evidence="6" type="ordered locus">AciX8_2920</name>
</gene>
<dbReference type="CDD" id="cd00038">
    <property type="entry name" value="CAP_ED"/>
    <property type="match status" value="1"/>
</dbReference>
<dbReference type="InterPro" id="IPR036388">
    <property type="entry name" value="WH-like_DNA-bd_sf"/>
</dbReference>
<dbReference type="Pfam" id="PF00027">
    <property type="entry name" value="cNMP_binding"/>
    <property type="match status" value="1"/>
</dbReference>
<evidence type="ECO:0000313" key="7">
    <source>
        <dbReference type="Proteomes" id="UP000007113"/>
    </source>
</evidence>
<dbReference type="PROSITE" id="PS51063">
    <property type="entry name" value="HTH_CRP_2"/>
    <property type="match status" value="1"/>
</dbReference>
<evidence type="ECO:0000313" key="6">
    <source>
        <dbReference type="EMBL" id="AEU37223.1"/>
    </source>
</evidence>
<dbReference type="PANTHER" id="PTHR24567:SF74">
    <property type="entry name" value="HTH-TYPE TRANSCRIPTIONAL REGULATOR ARCR"/>
    <property type="match status" value="1"/>
</dbReference>